<evidence type="ECO:0000256" key="1">
    <source>
        <dbReference type="SAM" id="MobiDB-lite"/>
    </source>
</evidence>
<dbReference type="InterPro" id="IPR036527">
    <property type="entry name" value="SCP2_sterol-bd_dom_sf"/>
</dbReference>
<keyword evidence="4" id="KW-1185">Reference proteome</keyword>
<comment type="caution">
    <text evidence="3">The sequence shown here is derived from an EMBL/GenBank/DDBJ whole genome shotgun (WGS) entry which is preliminary data.</text>
</comment>
<proteinExistence type="predicted"/>
<sequence length="302" mass="31519">MCRMPHLTAPTVSAAPADEPGQKWSLQRLRAASDGEIGAAFGELEARERGVRAVLAALTGTGWDGPAGTVRFVVALESGARESWTVRFATTGVSSVPGADPDVELRLGLVDVVRLMTGEADGALLHLAGGLEVVGDENLVLALGCHLRTADTGRPLIDPAALDPVAVSRAIAGARTEHLSSVMAGGFRSLVLSEVFGRLPEFLIEEKAAGVRVAIAFAIGGRRDGGTDRYVVRILDGVCTVEVDPAGETAVDATLVLEGHEFLRLVLGHLNPVRGVLSGQLRVEGQVIKALGFNSVMRIPGS</sequence>
<protein>
    <recommendedName>
        <fullName evidence="2">SCP2 domain-containing protein</fullName>
    </recommendedName>
</protein>
<evidence type="ECO:0000313" key="4">
    <source>
        <dbReference type="Proteomes" id="UP000267128"/>
    </source>
</evidence>
<dbReference type="InterPro" id="IPR003033">
    <property type="entry name" value="SCP2_sterol-bd_dom"/>
</dbReference>
<reference evidence="3 4" key="1">
    <citation type="submission" date="2018-11" db="EMBL/GenBank/DDBJ databases">
        <authorList>
            <person name="Li F."/>
        </authorList>
    </citation>
    <scope>NUCLEOTIDE SEQUENCE [LARGE SCALE GENOMIC DNA]</scope>
    <source>
        <strain evidence="3 4">Gsoil 097</strain>
    </source>
</reference>
<dbReference type="Proteomes" id="UP000267128">
    <property type="component" value="Unassembled WGS sequence"/>
</dbReference>
<evidence type="ECO:0000259" key="2">
    <source>
        <dbReference type="Pfam" id="PF02036"/>
    </source>
</evidence>
<name>A0A3N0CMZ2_9ACTN</name>
<dbReference type="Pfam" id="PF02036">
    <property type="entry name" value="SCP2"/>
    <property type="match status" value="2"/>
</dbReference>
<organism evidence="3 4">
    <name type="scientific">Nocardioides marmoriginsengisoli</name>
    <dbReference type="NCBI Taxonomy" id="661483"/>
    <lineage>
        <taxon>Bacteria</taxon>
        <taxon>Bacillati</taxon>
        <taxon>Actinomycetota</taxon>
        <taxon>Actinomycetes</taxon>
        <taxon>Propionibacteriales</taxon>
        <taxon>Nocardioidaceae</taxon>
        <taxon>Nocardioides</taxon>
    </lineage>
</organism>
<dbReference type="EMBL" id="RJSE01000003">
    <property type="protein sequence ID" value="RNL64828.1"/>
    <property type="molecule type" value="Genomic_DNA"/>
</dbReference>
<feature type="domain" description="SCP2" evidence="2">
    <location>
        <begin position="69"/>
        <end position="143"/>
    </location>
</feature>
<feature type="region of interest" description="Disordered" evidence="1">
    <location>
        <begin position="1"/>
        <end position="20"/>
    </location>
</feature>
<evidence type="ECO:0000313" key="3">
    <source>
        <dbReference type="EMBL" id="RNL64828.1"/>
    </source>
</evidence>
<feature type="domain" description="SCP2" evidence="2">
    <location>
        <begin position="229"/>
        <end position="297"/>
    </location>
</feature>
<accession>A0A3N0CMZ2</accession>
<dbReference type="AlphaFoldDB" id="A0A3N0CMZ2"/>
<dbReference type="Gene3D" id="3.30.1050.10">
    <property type="entry name" value="SCP2 sterol-binding domain"/>
    <property type="match status" value="2"/>
</dbReference>
<gene>
    <name evidence="3" type="ORF">EFK50_02225</name>
</gene>
<dbReference type="SUPFAM" id="SSF55718">
    <property type="entry name" value="SCP-like"/>
    <property type="match status" value="2"/>
</dbReference>